<name>A0A0D9QNF2_PLAFR</name>
<dbReference type="VEuPathDB" id="PlasmoDB:AK88_01920"/>
<dbReference type="EMBL" id="KQ001661">
    <property type="protein sequence ID" value="KJP88468.1"/>
    <property type="molecule type" value="Genomic_DNA"/>
</dbReference>
<accession>A0A0D9QNF2</accession>
<dbReference type="RefSeq" id="XP_012334978.1">
    <property type="nucleotide sequence ID" value="XM_012479555.1"/>
</dbReference>
<reference evidence="2 3" key="1">
    <citation type="submission" date="2014-03" db="EMBL/GenBank/DDBJ databases">
        <title>The Genome Sequence of Plasmodium fragile nilgiri.</title>
        <authorList>
            <consortium name="The Broad Institute Genomics Platform"/>
            <consortium name="The Broad Institute Genome Sequencing Center for Infectious Disease"/>
            <person name="Neafsey D."/>
            <person name="Duraisingh M."/>
            <person name="Young S.K."/>
            <person name="Zeng Q."/>
            <person name="Gargeya S."/>
            <person name="Abouelleil A."/>
            <person name="Alvarado L."/>
            <person name="Chapman S.B."/>
            <person name="Gainer-Dewar J."/>
            <person name="Goldberg J."/>
            <person name="Griggs A."/>
            <person name="Gujja S."/>
            <person name="Hansen M."/>
            <person name="Howarth C."/>
            <person name="Imamovic A."/>
            <person name="Larimer J."/>
            <person name="Pearson M."/>
            <person name="Poon T.W."/>
            <person name="Priest M."/>
            <person name="Roberts A."/>
            <person name="Saif S."/>
            <person name="Shea T."/>
            <person name="Sykes S."/>
            <person name="Wortman J."/>
            <person name="Nusbaum C."/>
            <person name="Birren B."/>
        </authorList>
    </citation>
    <scope>NUCLEOTIDE SEQUENCE [LARGE SCALE GENOMIC DNA]</scope>
    <source>
        <strain evidence="3">nilgiri</strain>
    </source>
</reference>
<evidence type="ECO:0000313" key="2">
    <source>
        <dbReference type="EMBL" id="KJP88468.1"/>
    </source>
</evidence>
<protein>
    <submittedName>
        <fullName evidence="2">Uncharacterized protein</fullName>
    </submittedName>
</protein>
<dbReference type="AlphaFoldDB" id="A0A0D9QNF2"/>
<organism evidence="2 3">
    <name type="scientific">Plasmodium fragile</name>
    <dbReference type="NCBI Taxonomy" id="5857"/>
    <lineage>
        <taxon>Eukaryota</taxon>
        <taxon>Sar</taxon>
        <taxon>Alveolata</taxon>
        <taxon>Apicomplexa</taxon>
        <taxon>Aconoidasida</taxon>
        <taxon>Haemosporida</taxon>
        <taxon>Plasmodiidae</taxon>
        <taxon>Plasmodium</taxon>
        <taxon>Plasmodium (Plasmodium)</taxon>
    </lineage>
</organism>
<dbReference type="Proteomes" id="UP000054561">
    <property type="component" value="Unassembled WGS sequence"/>
</dbReference>
<gene>
    <name evidence="2" type="ORF">AK88_01920</name>
</gene>
<sequence>MRDHLNNKSQEYQKLLLSASIRREAKQNEENNDAKNYSCGKSHNNNFILYMEFKFENIILSRYLFDIRDELGTPIRNSVQITRFIIMRSDNHIMGTCVSNRVILCYRNDKETKTILHKLKEELKRKYFISLTDERNEDTNGNEIDKSLLSYIIQFTLVCKYIESGKWVHIWDNMNTIVESKFCGNNSSKYFNCIGFKFDILNTNYKVTSQKKNCIHLVQMHLKVMLSMYKILPVVEEQICEHMFVYCLPRCSMRATILNVQDISDATVEKQNFNYKDYWLHVHGYVLNQNALKKIVKVRLYKGVFNYPQGVLLRDNIYKLNIPIKNEPFFYVCQFLSTFELLKKAQMNLLKWSQCDDAAGNNIYDDLFLPHNSIGVRKEQGDGQDDSEFYSKLNRICKHQFEGNNFSQSISQSNKVQKTYDNSYHMYGNTLTTSGVSINLDFSKNKKSGNGKDSCNSELDTFLKESALAYYARHANPFNTNDLTHKNKQQDTTVVHIMDNQHRQAAKTRAQMEEAYTVGNPHQSNNQLDTYLHNVAKSYNSVEENNADHMTEVSMLGKVNPQIIFSKDFENFLDNLDEAALYQQEPLLTQVNFDQREGKRPNFPMTSPPLGQQKDYTQGS</sequence>
<dbReference type="OMA" id="HIMGTCV"/>
<dbReference type="GeneID" id="24267234"/>
<evidence type="ECO:0000313" key="3">
    <source>
        <dbReference type="Proteomes" id="UP000054561"/>
    </source>
</evidence>
<keyword evidence="3" id="KW-1185">Reference proteome</keyword>
<proteinExistence type="predicted"/>
<evidence type="ECO:0000256" key="1">
    <source>
        <dbReference type="SAM" id="MobiDB-lite"/>
    </source>
</evidence>
<feature type="region of interest" description="Disordered" evidence="1">
    <location>
        <begin position="596"/>
        <end position="620"/>
    </location>
</feature>
<dbReference type="OrthoDB" id="377630at2759"/>